<sequence length="51" mass="6012">MKRWYTFIVLIMLFITSLSAATIIGSEDEYHYSYLNSSKLGKTAWEKEDFI</sequence>
<organism evidence="1 2">
    <name type="scientific">Marinitoga hydrogenitolerans (strain DSM 16785 / JCM 12826 / AT1271)</name>
    <dbReference type="NCBI Taxonomy" id="1122195"/>
    <lineage>
        <taxon>Bacteria</taxon>
        <taxon>Thermotogati</taxon>
        <taxon>Thermotogota</taxon>
        <taxon>Thermotogae</taxon>
        <taxon>Petrotogales</taxon>
        <taxon>Petrotogaceae</taxon>
        <taxon>Marinitoga</taxon>
    </lineage>
</organism>
<dbReference type="Proteomes" id="UP000184334">
    <property type="component" value="Unassembled WGS sequence"/>
</dbReference>
<keyword evidence="2" id="KW-1185">Reference proteome</keyword>
<dbReference type="AlphaFoldDB" id="A0A1M5A3M4"/>
<gene>
    <name evidence="1" type="ORF">SAMN02745164_02086</name>
</gene>
<dbReference type="RefSeq" id="WP_159429522.1">
    <property type="nucleotide sequence ID" value="NZ_FQUI01000052.1"/>
</dbReference>
<evidence type="ECO:0000313" key="1">
    <source>
        <dbReference type="EMBL" id="SHF24805.1"/>
    </source>
</evidence>
<protein>
    <submittedName>
        <fullName evidence="1">Uncharacterized protein</fullName>
    </submittedName>
</protein>
<dbReference type="OrthoDB" id="9995320at2"/>
<evidence type="ECO:0000313" key="2">
    <source>
        <dbReference type="Proteomes" id="UP000184334"/>
    </source>
</evidence>
<dbReference type="EMBL" id="FQUI01000052">
    <property type="protein sequence ID" value="SHF24805.1"/>
    <property type="molecule type" value="Genomic_DNA"/>
</dbReference>
<name>A0A1M5A3M4_MARH1</name>
<proteinExistence type="predicted"/>
<reference evidence="1" key="1">
    <citation type="submission" date="2016-11" db="EMBL/GenBank/DDBJ databases">
        <authorList>
            <person name="Varghese N."/>
            <person name="Submissions S."/>
        </authorList>
    </citation>
    <scope>NUCLEOTIDE SEQUENCE [LARGE SCALE GENOMIC DNA]</scope>
    <source>
        <strain evidence="1">DSM 16785</strain>
    </source>
</reference>
<comment type="caution">
    <text evidence="1">The sequence shown here is derived from an EMBL/GenBank/DDBJ whole genome shotgun (WGS) entry which is preliminary data.</text>
</comment>
<accession>A0A1M5A3M4</accession>
<dbReference type="STRING" id="1122195.SAMN02745164_02086"/>